<gene>
    <name evidence="1" type="ORF">MBEBAB_1870</name>
</gene>
<comment type="caution">
    <text evidence="1">The sequence shown here is derived from an EMBL/GenBank/DDBJ whole genome shotgun (WGS) entry which is preliminary data.</text>
</comment>
<proteinExistence type="predicted"/>
<dbReference type="EMBL" id="BATC01000033">
    <property type="protein sequence ID" value="GAD59620.1"/>
    <property type="molecule type" value="Genomic_DNA"/>
</dbReference>
<dbReference type="RefSeq" id="WP_021697714.1">
    <property type="nucleotide sequence ID" value="NZ_BATC01000033.1"/>
</dbReference>
<name>A0A8E0TRU2_9CAUL</name>
<evidence type="ECO:0000313" key="2">
    <source>
        <dbReference type="Proteomes" id="UP000016569"/>
    </source>
</evidence>
<keyword evidence="2" id="KW-1185">Reference proteome</keyword>
<organism evidence="1 2">
    <name type="scientific">Brevundimonas abyssalis TAR-001</name>
    <dbReference type="NCBI Taxonomy" id="1391729"/>
    <lineage>
        <taxon>Bacteria</taxon>
        <taxon>Pseudomonadati</taxon>
        <taxon>Pseudomonadota</taxon>
        <taxon>Alphaproteobacteria</taxon>
        <taxon>Caulobacterales</taxon>
        <taxon>Caulobacteraceae</taxon>
        <taxon>Brevundimonas</taxon>
    </lineage>
</organism>
<dbReference type="AlphaFoldDB" id="A0A8E0TRU2"/>
<dbReference type="Proteomes" id="UP000016569">
    <property type="component" value="Unassembled WGS sequence"/>
</dbReference>
<protein>
    <submittedName>
        <fullName evidence="1">UDP-N-acetylglucosamine 4,6-dehydratase</fullName>
    </submittedName>
</protein>
<sequence>MNLTLEFDDHYVLSPTIRFHRGDIDYAVNRMGEKGTPVAQGFEYNSGSNEIFLTPEQIVEFNRAALARGA</sequence>
<evidence type="ECO:0000313" key="1">
    <source>
        <dbReference type="EMBL" id="GAD59620.1"/>
    </source>
</evidence>
<accession>A0A8E0TRU2</accession>
<reference evidence="2" key="1">
    <citation type="journal article" date="2013" name="Genome Announc.">
        <title>Draft Genome Sequence of the Dimorphic Prosthecate Bacterium Brevundimonas abyssalis TAR-001T.</title>
        <authorList>
            <person name="Tsubouchi T."/>
            <person name="Nishi S."/>
            <person name="Usui K."/>
            <person name="Shimane Y."/>
            <person name="Takaki Y."/>
            <person name="Maruyama T."/>
            <person name="Hatada Y."/>
        </authorList>
    </citation>
    <scope>NUCLEOTIDE SEQUENCE [LARGE SCALE GENOMIC DNA]</scope>
    <source>
        <strain evidence="2">TAR-001</strain>
    </source>
</reference>